<dbReference type="PROSITE" id="PS50162">
    <property type="entry name" value="RECA_2"/>
    <property type="match status" value="1"/>
</dbReference>
<sequence length="328" mass="36665">MPRRKAESSEVGENELGRLVNFGFSRQTIDRLVSAGVKSLRHILLFNAEELQELLGSPDTDLPRRLINTARELLAESPMAVSARERVEALSRMPVLKTGVDGLDNAVGGLRFGASHEFAGEFGTGKTIMALQTAIASISQFGFNVVYIDTEKTIDHYLDSQLLRSMCNRFGVDYEKMISDHLYVYNPATVDDLEDFIKLKLTDLVINNNAKVIVVDSITALYRAQFRGRERLAERQQRLHYVLDWLRRLTIRLGVLVIYTNQVMTSPTGYIEVKMPVGGNVLAHTVNARWLMVRASKSKGEGVMRALDVPGLPPGFEVKYVIGDDGLH</sequence>
<keyword evidence="3 4" id="KW-0238">DNA-binding</keyword>
<evidence type="ECO:0000259" key="5">
    <source>
        <dbReference type="PROSITE" id="PS50162"/>
    </source>
</evidence>
<dbReference type="Proteomes" id="UP000007485">
    <property type="component" value="Chromosome"/>
</dbReference>
<evidence type="ECO:0000313" key="7">
    <source>
        <dbReference type="Proteomes" id="UP000007485"/>
    </source>
</evidence>
<dbReference type="GO" id="GO:0140664">
    <property type="term" value="F:ATP-dependent DNA damage sensor activity"/>
    <property type="evidence" value="ECO:0007669"/>
    <property type="project" value="InterPro"/>
</dbReference>
<evidence type="ECO:0000256" key="2">
    <source>
        <dbReference type="ARBA" id="ARBA00022840"/>
    </source>
</evidence>
<evidence type="ECO:0000256" key="3">
    <source>
        <dbReference type="ARBA" id="ARBA00023125"/>
    </source>
</evidence>
<dbReference type="eggNOG" id="arCOG00415">
    <property type="taxonomic scope" value="Archaea"/>
</dbReference>
<keyword evidence="1" id="KW-0547">Nucleotide-binding</keyword>
<evidence type="ECO:0000313" key="6">
    <source>
        <dbReference type="EMBL" id="ADY01222.1"/>
    </source>
</evidence>
<dbReference type="STRING" id="985053.VMUT_1015"/>
<protein>
    <recommendedName>
        <fullName evidence="4">DNA repair and recombination protein RadA</fullName>
    </recommendedName>
</protein>
<dbReference type="PANTHER" id="PTHR22942:SF30">
    <property type="entry name" value="MEIOTIC RECOMBINATION PROTEIN DMC1_LIM15 HOMOLOG"/>
    <property type="match status" value="1"/>
</dbReference>
<dbReference type="OrthoDB" id="31129at2157"/>
<keyword evidence="4" id="KW-0227">DNA damage</keyword>
<dbReference type="InterPro" id="IPR013632">
    <property type="entry name" value="Rad51_C"/>
</dbReference>
<organism evidence="6 7">
    <name type="scientific">Vulcanisaeta moutnovskia (strain 768-28)</name>
    <dbReference type="NCBI Taxonomy" id="985053"/>
    <lineage>
        <taxon>Archaea</taxon>
        <taxon>Thermoproteota</taxon>
        <taxon>Thermoprotei</taxon>
        <taxon>Thermoproteales</taxon>
        <taxon>Thermoproteaceae</taxon>
        <taxon>Vulcanisaeta</taxon>
    </lineage>
</organism>
<comment type="similarity">
    <text evidence="4">Belongs to the eukaryotic RecA-like protein family.</text>
</comment>
<dbReference type="KEGG" id="vmo:VMUT_1015"/>
<accession>F0QXQ9</accession>
<dbReference type="GO" id="GO:0005524">
    <property type="term" value="F:ATP binding"/>
    <property type="evidence" value="ECO:0007669"/>
    <property type="project" value="UniProtKB-KW"/>
</dbReference>
<dbReference type="InterPro" id="IPR027417">
    <property type="entry name" value="P-loop_NTPase"/>
</dbReference>
<proteinExistence type="inferred from homology"/>
<dbReference type="InterPro" id="IPR020588">
    <property type="entry name" value="RecA_ATP-bd"/>
</dbReference>
<keyword evidence="4" id="KW-0233">DNA recombination</keyword>
<gene>
    <name evidence="6" type="ordered locus">VMUT_1015</name>
</gene>
<dbReference type="Gene3D" id="3.40.50.300">
    <property type="entry name" value="P-loop containing nucleotide triphosphate hydrolases"/>
    <property type="match status" value="1"/>
</dbReference>
<dbReference type="PANTHER" id="PTHR22942">
    <property type="entry name" value="RECA/RAD51/RADA DNA STRAND-PAIRING FAMILY MEMBER"/>
    <property type="match status" value="1"/>
</dbReference>
<dbReference type="Pfam" id="PF08423">
    <property type="entry name" value="Rad51"/>
    <property type="match status" value="1"/>
</dbReference>
<name>F0QXQ9_VULM7</name>
<dbReference type="InterPro" id="IPR016467">
    <property type="entry name" value="DNA_recomb/repair_RecA-like"/>
</dbReference>
<keyword evidence="7" id="KW-1185">Reference proteome</keyword>
<dbReference type="GeneID" id="10288667"/>
<dbReference type="SUPFAM" id="SSF52540">
    <property type="entry name" value="P-loop containing nucleoside triphosphate hydrolases"/>
    <property type="match status" value="1"/>
</dbReference>
<dbReference type="RefSeq" id="WP_013604384.1">
    <property type="nucleotide sequence ID" value="NC_015151.1"/>
</dbReference>
<dbReference type="GO" id="GO:0006281">
    <property type="term" value="P:DNA repair"/>
    <property type="evidence" value="ECO:0007669"/>
    <property type="project" value="InterPro"/>
</dbReference>
<evidence type="ECO:0000256" key="4">
    <source>
        <dbReference type="PIRNR" id="PIRNR005856"/>
    </source>
</evidence>
<reference evidence="6 7" key="1">
    <citation type="journal article" date="2011" name="J. Bacteriol.">
        <title>Complete genome sequence of 'Vulcanisaeta moutnovskia' strain 768-28, a novel member of the hyperthermophilic crenarchaeal genus vulcanisaeta.</title>
        <authorList>
            <person name="Gumerov V.M."/>
            <person name="Mardanov A.V."/>
            <person name="Beletsky A.V."/>
            <person name="Prokofeva M.I."/>
            <person name="Bonch-Osmolovskaya E.A."/>
            <person name="Ravin N.V."/>
            <person name="Skryabin K.G."/>
        </authorList>
    </citation>
    <scope>NUCLEOTIDE SEQUENCE [LARGE SCALE GENOMIC DNA]</scope>
    <source>
        <strain evidence="6 7">768-28</strain>
    </source>
</reference>
<dbReference type="PIRSF" id="PIRSF005856">
    <property type="entry name" value="Rad51"/>
    <property type="match status" value="1"/>
</dbReference>
<dbReference type="AlphaFoldDB" id="F0QXQ9"/>
<dbReference type="GO" id="GO:0003677">
    <property type="term" value="F:DNA binding"/>
    <property type="evidence" value="ECO:0007669"/>
    <property type="project" value="UniProtKB-KW"/>
</dbReference>
<dbReference type="HOGENOM" id="CLU_041732_0_0_2"/>
<keyword evidence="2" id="KW-0067">ATP-binding</keyword>
<evidence type="ECO:0000256" key="1">
    <source>
        <dbReference type="ARBA" id="ARBA00022741"/>
    </source>
</evidence>
<dbReference type="GO" id="GO:0006310">
    <property type="term" value="P:DNA recombination"/>
    <property type="evidence" value="ECO:0007669"/>
    <property type="project" value="UniProtKB-KW"/>
</dbReference>
<feature type="domain" description="RecA family profile 1" evidence="5">
    <location>
        <begin position="92"/>
        <end position="263"/>
    </location>
</feature>
<comment type="function">
    <text evidence="4">Involved in DNA repair and in homologous recombination. Binds and assemble on single-stranded DNA to form a nucleoprotein filament. Hydrolyzes ATP in a ssDNA-dependent manner and promotes DNA strand exchange between homologous DNA molecules.</text>
</comment>
<dbReference type="EMBL" id="CP002529">
    <property type="protein sequence ID" value="ADY01222.1"/>
    <property type="molecule type" value="Genomic_DNA"/>
</dbReference>